<sequence>MHLLSSALSISLILGSIVRSVDGTPVPADRRGSPPITQESIKQEDYPSPHEQAGSPSIKQEGSSSHAHGDSAGPMVSPYHRAFYGYNQPGASHLNAPYSYAQGGFSEDAGPAVSHSYGHANSYGTGQGVGTHDRFAGGSGNRYRLLAPKPALENPAIPEHGPAVPAAPGHSTASSSAGLNYILTVETRGEPIRSDIERLFVQLGERIMNEWEGASKERKFHIVSANNGVHSYLDHFTLQAAPGTTSVTCPHEKPCVGITIHQPGMKWDCRITSAAKEHPITISYNPGTTWILVTDHTRVPGNIKTLLESVASIALSNWDGVLFEHPKVLNKDSTYDDPPFRNDGFRFQIAGSQACPPQNPCSGLFHHDLNQWLITSLSRGTILIGGEPPQVLGQGP</sequence>
<evidence type="ECO:0000256" key="2">
    <source>
        <dbReference type="SAM" id="SignalP"/>
    </source>
</evidence>
<feature type="region of interest" description="Disordered" evidence="1">
    <location>
        <begin position="152"/>
        <end position="174"/>
    </location>
</feature>
<name>A0AA38NZ33_9AGAR</name>
<organism evidence="3 4">
    <name type="scientific">Lentinula raphanica</name>
    <dbReference type="NCBI Taxonomy" id="153919"/>
    <lineage>
        <taxon>Eukaryota</taxon>
        <taxon>Fungi</taxon>
        <taxon>Dikarya</taxon>
        <taxon>Basidiomycota</taxon>
        <taxon>Agaricomycotina</taxon>
        <taxon>Agaricomycetes</taxon>
        <taxon>Agaricomycetidae</taxon>
        <taxon>Agaricales</taxon>
        <taxon>Marasmiineae</taxon>
        <taxon>Omphalotaceae</taxon>
        <taxon>Lentinula</taxon>
    </lineage>
</organism>
<keyword evidence="4" id="KW-1185">Reference proteome</keyword>
<feature type="signal peptide" evidence="2">
    <location>
        <begin position="1"/>
        <end position="23"/>
    </location>
</feature>
<dbReference type="Proteomes" id="UP001163846">
    <property type="component" value="Unassembled WGS sequence"/>
</dbReference>
<proteinExistence type="predicted"/>
<feature type="chain" id="PRO_5041262913" evidence="2">
    <location>
        <begin position="24"/>
        <end position="396"/>
    </location>
</feature>
<dbReference type="AlphaFoldDB" id="A0AA38NZ33"/>
<reference evidence="3" key="1">
    <citation type="submission" date="2022-08" db="EMBL/GenBank/DDBJ databases">
        <authorList>
            <consortium name="DOE Joint Genome Institute"/>
            <person name="Min B."/>
            <person name="Riley R."/>
            <person name="Sierra-Patev S."/>
            <person name="Naranjo-Ortiz M."/>
            <person name="Looney B."/>
            <person name="Konkel Z."/>
            <person name="Slot J.C."/>
            <person name="Sakamoto Y."/>
            <person name="Steenwyk J.L."/>
            <person name="Rokas A."/>
            <person name="Carro J."/>
            <person name="Camarero S."/>
            <person name="Ferreira P."/>
            <person name="Molpeceres G."/>
            <person name="Ruiz-Duenas F.J."/>
            <person name="Serrano A."/>
            <person name="Henrissat B."/>
            <person name="Drula E."/>
            <person name="Hughes K.W."/>
            <person name="Mata J.L."/>
            <person name="Ishikawa N.K."/>
            <person name="Vargas-Isla R."/>
            <person name="Ushijima S."/>
            <person name="Smith C.A."/>
            <person name="Ahrendt S."/>
            <person name="Andreopoulos W."/>
            <person name="He G."/>
            <person name="Labutti K."/>
            <person name="Lipzen A."/>
            <person name="Ng V."/>
            <person name="Sandor L."/>
            <person name="Barry K."/>
            <person name="Martinez A.T."/>
            <person name="Xiao Y."/>
            <person name="Gibbons J.G."/>
            <person name="Terashima K."/>
            <person name="Hibbett D.S."/>
            <person name="Grigoriev I.V."/>
        </authorList>
    </citation>
    <scope>NUCLEOTIDE SEQUENCE</scope>
    <source>
        <strain evidence="3">TFB9207</strain>
    </source>
</reference>
<protein>
    <submittedName>
        <fullName evidence="3">Uncharacterized protein</fullName>
    </submittedName>
</protein>
<feature type="region of interest" description="Disordered" evidence="1">
    <location>
        <begin position="22"/>
        <end position="74"/>
    </location>
</feature>
<feature type="compositionally biased region" description="Low complexity" evidence="1">
    <location>
        <begin position="62"/>
        <end position="73"/>
    </location>
</feature>
<gene>
    <name evidence="3" type="ORF">F5878DRAFT_728895</name>
</gene>
<evidence type="ECO:0000313" key="4">
    <source>
        <dbReference type="Proteomes" id="UP001163846"/>
    </source>
</evidence>
<evidence type="ECO:0000256" key="1">
    <source>
        <dbReference type="SAM" id="MobiDB-lite"/>
    </source>
</evidence>
<keyword evidence="2" id="KW-0732">Signal</keyword>
<evidence type="ECO:0000313" key="3">
    <source>
        <dbReference type="EMBL" id="KAJ3833289.1"/>
    </source>
</evidence>
<dbReference type="EMBL" id="MU806729">
    <property type="protein sequence ID" value="KAJ3833289.1"/>
    <property type="molecule type" value="Genomic_DNA"/>
</dbReference>
<comment type="caution">
    <text evidence="3">The sequence shown here is derived from an EMBL/GenBank/DDBJ whole genome shotgun (WGS) entry which is preliminary data.</text>
</comment>
<accession>A0AA38NZ33</accession>